<name>A0A9P6AD23_9AGAM</name>
<dbReference type="OrthoDB" id="3182339at2759"/>
<organism evidence="1 2">
    <name type="scientific">Hydnum rufescens UP504</name>
    <dbReference type="NCBI Taxonomy" id="1448309"/>
    <lineage>
        <taxon>Eukaryota</taxon>
        <taxon>Fungi</taxon>
        <taxon>Dikarya</taxon>
        <taxon>Basidiomycota</taxon>
        <taxon>Agaricomycotina</taxon>
        <taxon>Agaricomycetes</taxon>
        <taxon>Cantharellales</taxon>
        <taxon>Hydnaceae</taxon>
        <taxon>Hydnum</taxon>
    </lineage>
</organism>
<reference evidence="1" key="1">
    <citation type="journal article" date="2020" name="Nat. Commun.">
        <title>Large-scale genome sequencing of mycorrhizal fungi provides insights into the early evolution of symbiotic traits.</title>
        <authorList>
            <person name="Miyauchi S."/>
            <person name="Kiss E."/>
            <person name="Kuo A."/>
            <person name="Drula E."/>
            <person name="Kohler A."/>
            <person name="Sanchez-Garcia M."/>
            <person name="Morin E."/>
            <person name="Andreopoulos B."/>
            <person name="Barry K.W."/>
            <person name="Bonito G."/>
            <person name="Buee M."/>
            <person name="Carver A."/>
            <person name="Chen C."/>
            <person name="Cichocki N."/>
            <person name="Clum A."/>
            <person name="Culley D."/>
            <person name="Crous P.W."/>
            <person name="Fauchery L."/>
            <person name="Girlanda M."/>
            <person name="Hayes R.D."/>
            <person name="Keri Z."/>
            <person name="LaButti K."/>
            <person name="Lipzen A."/>
            <person name="Lombard V."/>
            <person name="Magnuson J."/>
            <person name="Maillard F."/>
            <person name="Murat C."/>
            <person name="Nolan M."/>
            <person name="Ohm R.A."/>
            <person name="Pangilinan J."/>
            <person name="Pereira M.F."/>
            <person name="Perotto S."/>
            <person name="Peter M."/>
            <person name="Pfister S."/>
            <person name="Riley R."/>
            <person name="Sitrit Y."/>
            <person name="Stielow J.B."/>
            <person name="Szollosi G."/>
            <person name="Zifcakova L."/>
            <person name="Stursova M."/>
            <person name="Spatafora J.W."/>
            <person name="Tedersoo L."/>
            <person name="Vaario L.M."/>
            <person name="Yamada A."/>
            <person name="Yan M."/>
            <person name="Wang P."/>
            <person name="Xu J."/>
            <person name="Bruns T."/>
            <person name="Baldrian P."/>
            <person name="Vilgalys R."/>
            <person name="Dunand C."/>
            <person name="Henrissat B."/>
            <person name="Grigoriev I.V."/>
            <person name="Hibbett D."/>
            <person name="Nagy L.G."/>
            <person name="Martin F.M."/>
        </authorList>
    </citation>
    <scope>NUCLEOTIDE SEQUENCE</scope>
    <source>
        <strain evidence="1">UP504</strain>
    </source>
</reference>
<evidence type="ECO:0000313" key="2">
    <source>
        <dbReference type="Proteomes" id="UP000886523"/>
    </source>
</evidence>
<dbReference type="AlphaFoldDB" id="A0A9P6AD23"/>
<protein>
    <submittedName>
        <fullName evidence="1">Uncharacterized protein</fullName>
    </submittedName>
</protein>
<accession>A0A9P6AD23</accession>
<gene>
    <name evidence="1" type="ORF">BS47DRAFT_1369498</name>
</gene>
<dbReference type="EMBL" id="MU129347">
    <property type="protein sequence ID" value="KAF9503488.1"/>
    <property type="molecule type" value="Genomic_DNA"/>
</dbReference>
<sequence>MVFLMANMIREGVAHHLPSDLLFYMRAKVSRRLHKLRPTASLLVQQICEVNKMVEHLLQSRWLLVQAEQASSTIWGPLRLDILGDTRLSLHNSRAHLEKTIRGAWTGTVASMFYPRERPRPADRHNGYGQTLHALTKAVEDHSYIALADLESWVQRNLEDWVHTDVLSDCNVISACITTYYASANRMYDSNPEDQSIMLLTLFELWVALDRLTVANCPLLLDYLPEVTPTLLEPLLLRQSKSFDRVARIRQYLRERHNRAIYGSIFTDTVNSETFAVRYFDRSLELRTLKESIEAAAHRSARRRRKNFKRSAKYRELKALADRWAADSFADCNVSSRCTMQLPLGPYSSLQYAVTSTSHTSNEVLAKQSECPADISLHEYITFGGIRAGSRIQWLNISREIAAQTLNLNREEVYLLLTQAAWQIGPQSDGENWDYHEELSSPDFSIALLQVLGKLINDIEANWSERISAKTAIALIGRLLASATNQNVIDQAYILLRKARHMTLRWMHQLAEILQENEDESAVEPSTCVFAKWPPYVAGLMTLILFMHHSFWNPWRMFLFLSDVQLLFMRICLQIWMPNHWSERIRENRDGLDAAIGNVWRGYRPGPPWKQLKEPNDRWWSTATSTGAGESQDVHSMASRLALATHHFPTSDVPAESWERYLDPYYRVAIKVNEWLQKILDIIPSDMPNMEYATRNLIFGHLVGGLPNLVSAAVLSRMPQMHFSLRDGENFILRTTSEADNGPTLELLPHHIFTGDLPTSLTNHMVHWIDVSTRQVELRPLNNPWLYSKKNWCMCLPESGPWTMEDSSQRLLVDIRSPTFEMVLDSLSCLESRNNLVVTTGEPLGLWVELPRFRLSFVLRNGLLHSRNFPGMVVDEDQSSGTMFGLHSQLLARSRRVIIPQGEVNFSSFGNHVSATISTARLTRVLYHDYEIDTNLGRLVGNAEVEVLRKISALTPVRTWYPPHRRVMQEVKWSELAPSAQHDGFRTVVQSIIDHAERLQMFYHSRDNVAIEFPSDTHLLARAARRSASLYSPEFAGGANSHYQDNVDVVYVSRDVATNQGMQSEAVIRGFPTWPISSPHGWMFLAKSSRTTVLGIS</sequence>
<comment type="caution">
    <text evidence="1">The sequence shown here is derived from an EMBL/GenBank/DDBJ whole genome shotgun (WGS) entry which is preliminary data.</text>
</comment>
<keyword evidence="2" id="KW-1185">Reference proteome</keyword>
<dbReference type="Proteomes" id="UP000886523">
    <property type="component" value="Unassembled WGS sequence"/>
</dbReference>
<evidence type="ECO:0000313" key="1">
    <source>
        <dbReference type="EMBL" id="KAF9503488.1"/>
    </source>
</evidence>
<proteinExistence type="predicted"/>